<accession>A0A0A9BB17</accession>
<name>A0A0A9BB17_ARUDO</name>
<proteinExistence type="predicted"/>
<organism evidence="1">
    <name type="scientific">Arundo donax</name>
    <name type="common">Giant reed</name>
    <name type="synonym">Donax arundinaceus</name>
    <dbReference type="NCBI Taxonomy" id="35708"/>
    <lineage>
        <taxon>Eukaryota</taxon>
        <taxon>Viridiplantae</taxon>
        <taxon>Streptophyta</taxon>
        <taxon>Embryophyta</taxon>
        <taxon>Tracheophyta</taxon>
        <taxon>Spermatophyta</taxon>
        <taxon>Magnoliopsida</taxon>
        <taxon>Liliopsida</taxon>
        <taxon>Poales</taxon>
        <taxon>Poaceae</taxon>
        <taxon>PACMAD clade</taxon>
        <taxon>Arundinoideae</taxon>
        <taxon>Arundineae</taxon>
        <taxon>Arundo</taxon>
    </lineage>
</organism>
<protein>
    <submittedName>
        <fullName evidence="1">Uncharacterized protein</fullName>
    </submittedName>
</protein>
<dbReference type="AlphaFoldDB" id="A0A0A9BB17"/>
<reference evidence="1" key="2">
    <citation type="journal article" date="2015" name="Data Brief">
        <title>Shoot transcriptome of the giant reed, Arundo donax.</title>
        <authorList>
            <person name="Barrero R.A."/>
            <person name="Guerrero F.D."/>
            <person name="Moolhuijzen P."/>
            <person name="Goolsby J.A."/>
            <person name="Tidwell J."/>
            <person name="Bellgard S.E."/>
            <person name="Bellgard M.I."/>
        </authorList>
    </citation>
    <scope>NUCLEOTIDE SEQUENCE</scope>
    <source>
        <tissue evidence="1">Shoot tissue taken approximately 20 cm above the soil surface</tissue>
    </source>
</reference>
<sequence length="31" mass="3348">MPAAVAVVVWLMAFGTVAGGFYAFFCYSDKQ</sequence>
<dbReference type="EMBL" id="GBRH01238517">
    <property type="protein sequence ID" value="JAD59378.1"/>
    <property type="molecule type" value="Transcribed_RNA"/>
</dbReference>
<evidence type="ECO:0000313" key="1">
    <source>
        <dbReference type="EMBL" id="JAD59378.1"/>
    </source>
</evidence>
<reference evidence="1" key="1">
    <citation type="submission" date="2014-09" db="EMBL/GenBank/DDBJ databases">
        <authorList>
            <person name="Magalhaes I.L.F."/>
            <person name="Oliveira U."/>
            <person name="Santos F.R."/>
            <person name="Vidigal T.H.D.A."/>
            <person name="Brescovit A.D."/>
            <person name="Santos A.J."/>
        </authorList>
    </citation>
    <scope>NUCLEOTIDE SEQUENCE</scope>
    <source>
        <tissue evidence="1">Shoot tissue taken approximately 20 cm above the soil surface</tissue>
    </source>
</reference>